<dbReference type="Pfam" id="PF24287">
    <property type="entry name" value="DUF7475"/>
    <property type="match status" value="1"/>
</dbReference>
<sequence length="87" mass="9132">MGTTSTTGTDRRISSPSNPVGYVAVLAALVTGIIHLVATILALFAFEGWSLEAFYRGGSPNPILVVTKGTEAVLAVCAVYLYVDAER</sequence>
<feature type="transmembrane region" description="Helical" evidence="1">
    <location>
        <begin position="63"/>
        <end position="83"/>
    </location>
</feature>
<dbReference type="RefSeq" id="WP_256028108.1">
    <property type="nucleotide sequence ID" value="NZ_JAHLKM010000001.1"/>
</dbReference>
<name>A0A9R1CR54_9EURY</name>
<dbReference type="EMBL" id="JAHLKM010000001">
    <property type="protein sequence ID" value="MCQ4332191.1"/>
    <property type="molecule type" value="Genomic_DNA"/>
</dbReference>
<keyword evidence="1" id="KW-0472">Membrane</keyword>
<keyword evidence="1" id="KW-1133">Transmembrane helix</keyword>
<proteinExistence type="predicted"/>
<protein>
    <submittedName>
        <fullName evidence="2">Uncharacterized protein</fullName>
    </submittedName>
</protein>
<reference evidence="2" key="1">
    <citation type="journal article" date="2023" name="Front. Microbiol.">
        <title>Genomic-based phylogenetic and metabolic analyses of the genus Natronomonas, and description of Natronomonas aquatica sp. nov.</title>
        <authorList>
            <person name="Garcia-Roldan A."/>
            <person name="Duran-Viseras A."/>
            <person name="de la Haba R.R."/>
            <person name="Corral P."/>
            <person name="Sanchez-Porro C."/>
            <person name="Ventosa A."/>
        </authorList>
    </citation>
    <scope>NUCLEOTIDE SEQUENCE</scope>
    <source>
        <strain evidence="2">F2-12</strain>
    </source>
</reference>
<accession>A0A9R1CR54</accession>
<dbReference type="Proteomes" id="UP001139494">
    <property type="component" value="Unassembled WGS sequence"/>
</dbReference>
<keyword evidence="3" id="KW-1185">Reference proteome</keyword>
<evidence type="ECO:0000313" key="2">
    <source>
        <dbReference type="EMBL" id="MCQ4332191.1"/>
    </source>
</evidence>
<keyword evidence="1" id="KW-0812">Transmembrane</keyword>
<feature type="transmembrane region" description="Helical" evidence="1">
    <location>
        <begin position="20"/>
        <end position="43"/>
    </location>
</feature>
<dbReference type="AlphaFoldDB" id="A0A9R1CR54"/>
<organism evidence="2 3">
    <name type="scientific">Natronomonas aquatica</name>
    <dbReference type="NCBI Taxonomy" id="2841590"/>
    <lineage>
        <taxon>Archaea</taxon>
        <taxon>Methanobacteriati</taxon>
        <taxon>Methanobacteriota</taxon>
        <taxon>Stenosarchaea group</taxon>
        <taxon>Halobacteria</taxon>
        <taxon>Halobacteriales</taxon>
        <taxon>Natronomonadaceae</taxon>
        <taxon>Natronomonas</taxon>
    </lineage>
</organism>
<evidence type="ECO:0000256" key="1">
    <source>
        <dbReference type="SAM" id="Phobius"/>
    </source>
</evidence>
<dbReference type="InterPro" id="IPR055898">
    <property type="entry name" value="DUF7475"/>
</dbReference>
<comment type="caution">
    <text evidence="2">The sequence shown here is derived from an EMBL/GenBank/DDBJ whole genome shotgun (WGS) entry which is preliminary data.</text>
</comment>
<evidence type="ECO:0000313" key="3">
    <source>
        <dbReference type="Proteomes" id="UP001139494"/>
    </source>
</evidence>
<gene>
    <name evidence="2" type="ORF">KM295_01545</name>
</gene>